<evidence type="ECO:0000313" key="8">
    <source>
        <dbReference type="EMBL" id="CAD8719135.1"/>
    </source>
</evidence>
<keyword evidence="3" id="KW-0963">Cytoplasm</keyword>
<feature type="compositionally biased region" description="Gly residues" evidence="6">
    <location>
        <begin position="155"/>
        <end position="172"/>
    </location>
</feature>
<organism evidence="8">
    <name type="scientific">Mantoniella antarctica</name>
    <dbReference type="NCBI Taxonomy" id="81844"/>
    <lineage>
        <taxon>Eukaryota</taxon>
        <taxon>Viridiplantae</taxon>
        <taxon>Chlorophyta</taxon>
        <taxon>Mamiellophyceae</taxon>
        <taxon>Mamiellales</taxon>
        <taxon>Mamiellaceae</taxon>
        <taxon>Mantoniella</taxon>
    </lineage>
</organism>
<evidence type="ECO:0000256" key="2">
    <source>
        <dbReference type="ARBA" id="ARBA00007278"/>
    </source>
</evidence>
<evidence type="ECO:0000256" key="3">
    <source>
        <dbReference type="ARBA" id="ARBA00022490"/>
    </source>
</evidence>
<dbReference type="InterPro" id="IPR036388">
    <property type="entry name" value="WH-like_DNA-bd_sf"/>
</dbReference>
<dbReference type="PANTHER" id="PTHR12146:SF0">
    <property type="entry name" value="RIBOSOMAL PROTEIN S10"/>
    <property type="match status" value="1"/>
</dbReference>
<dbReference type="FunFam" id="1.10.10.10:FF:000025">
    <property type="entry name" value="40S ribosomal protein S10"/>
    <property type="match status" value="1"/>
</dbReference>
<reference evidence="8" key="1">
    <citation type="submission" date="2021-01" db="EMBL/GenBank/DDBJ databases">
        <authorList>
            <person name="Corre E."/>
            <person name="Pelletier E."/>
            <person name="Niang G."/>
            <person name="Scheremetjew M."/>
            <person name="Finn R."/>
            <person name="Kale V."/>
            <person name="Holt S."/>
            <person name="Cochrane G."/>
            <person name="Meng A."/>
            <person name="Brown T."/>
            <person name="Cohen L."/>
        </authorList>
    </citation>
    <scope>NUCLEOTIDE SEQUENCE</scope>
    <source>
        <strain evidence="8">SL-175</strain>
    </source>
</reference>
<dbReference type="GO" id="GO:0003735">
    <property type="term" value="F:structural constituent of ribosome"/>
    <property type="evidence" value="ECO:0007669"/>
    <property type="project" value="TreeGrafter"/>
</dbReference>
<protein>
    <recommendedName>
        <fullName evidence="7">Plectin/eS10 N-terminal domain-containing protein</fullName>
    </recommendedName>
</protein>
<dbReference type="Gene3D" id="1.10.10.10">
    <property type="entry name" value="Winged helix-like DNA-binding domain superfamily/Winged helix DNA-binding domain"/>
    <property type="match status" value="1"/>
</dbReference>
<evidence type="ECO:0000256" key="5">
    <source>
        <dbReference type="ARBA" id="ARBA00023274"/>
    </source>
</evidence>
<keyword evidence="5" id="KW-0687">Ribonucleoprotein</keyword>
<feature type="compositionally biased region" description="Basic and acidic residues" evidence="6">
    <location>
        <begin position="139"/>
        <end position="153"/>
    </location>
</feature>
<dbReference type="GO" id="GO:0003723">
    <property type="term" value="F:RNA binding"/>
    <property type="evidence" value="ECO:0007669"/>
    <property type="project" value="TreeGrafter"/>
</dbReference>
<comment type="subcellular location">
    <subcellularLocation>
        <location evidence="1">Cytoplasm</location>
    </subcellularLocation>
</comment>
<feature type="compositionally biased region" description="Gly residues" evidence="6">
    <location>
        <begin position="125"/>
        <end position="137"/>
    </location>
</feature>
<evidence type="ECO:0000259" key="7">
    <source>
        <dbReference type="Pfam" id="PF03501"/>
    </source>
</evidence>
<evidence type="ECO:0000256" key="1">
    <source>
        <dbReference type="ARBA" id="ARBA00004496"/>
    </source>
</evidence>
<dbReference type="EMBL" id="HBFC01031421">
    <property type="protein sequence ID" value="CAD8719135.1"/>
    <property type="molecule type" value="Transcribed_RNA"/>
</dbReference>
<sequence>MLIPKKNRKEVYKYLFREGVIYAKKDFNLPAHPEIKEVPNLQVIKLMQSFTSKELVKCQFSWRYYYWYLTNEGIEYLREYLNLSADVVPNTLKKSTRPPTRPMAEEGARGPPRDGPPRGDRPGGDRPGGGGRGGGFGDRPPREGGREGYRSERPAGGGFGRGGGGDKGGAPGGFAPQFS</sequence>
<evidence type="ECO:0000256" key="4">
    <source>
        <dbReference type="ARBA" id="ARBA00022980"/>
    </source>
</evidence>
<keyword evidence="4" id="KW-0689">Ribosomal protein</keyword>
<dbReference type="InterPro" id="IPR005326">
    <property type="entry name" value="Plectin_eS10_N"/>
</dbReference>
<name>A0A7S0T195_9CHLO</name>
<dbReference type="AlphaFoldDB" id="A0A7S0T195"/>
<accession>A0A7S0T195</accession>
<proteinExistence type="inferred from homology"/>
<dbReference type="PANTHER" id="PTHR12146">
    <property type="entry name" value="40S RIBOSOMAL PROTEIN S10"/>
    <property type="match status" value="1"/>
</dbReference>
<feature type="region of interest" description="Disordered" evidence="6">
    <location>
        <begin position="91"/>
        <end position="179"/>
    </location>
</feature>
<dbReference type="InterPro" id="IPR037447">
    <property type="entry name" value="Ribosomal_eS10"/>
</dbReference>
<evidence type="ECO:0000256" key="6">
    <source>
        <dbReference type="SAM" id="MobiDB-lite"/>
    </source>
</evidence>
<feature type="domain" description="Plectin/eS10 N-terminal" evidence="7">
    <location>
        <begin position="3"/>
        <end position="95"/>
    </location>
</feature>
<dbReference type="Pfam" id="PF03501">
    <property type="entry name" value="S10_plectin"/>
    <property type="match status" value="1"/>
</dbReference>
<gene>
    <name evidence="8" type="ORF">MANT1106_LOCUS18659</name>
</gene>
<comment type="similarity">
    <text evidence="2">Belongs to the eukaryotic ribosomal protein eS10 family.</text>
</comment>
<dbReference type="GO" id="GO:0022627">
    <property type="term" value="C:cytosolic small ribosomal subunit"/>
    <property type="evidence" value="ECO:0007669"/>
    <property type="project" value="TreeGrafter"/>
</dbReference>
<feature type="compositionally biased region" description="Basic and acidic residues" evidence="6">
    <location>
        <begin position="103"/>
        <end position="124"/>
    </location>
</feature>